<dbReference type="Proteomes" id="UP000250088">
    <property type="component" value="Chromosome"/>
</dbReference>
<evidence type="ECO:0000256" key="6">
    <source>
        <dbReference type="ARBA" id="ARBA00023014"/>
    </source>
</evidence>
<keyword evidence="1" id="KW-0004">4Fe-4S</keyword>
<gene>
    <name evidence="10" type="ORF">B1756_08850</name>
</gene>
<dbReference type="PANTHER" id="PTHR33693">
    <property type="entry name" value="TYPE-5 URACIL-DNA GLYCOSYLASE"/>
    <property type="match status" value="1"/>
</dbReference>
<dbReference type="GO" id="GO:0006281">
    <property type="term" value="P:DNA repair"/>
    <property type="evidence" value="ECO:0007669"/>
    <property type="project" value="UniProtKB-KW"/>
</dbReference>
<dbReference type="KEGG" id="naj:B1756_08850"/>
<feature type="domain" description="Uracil-DNA glycosylase-like" evidence="9">
    <location>
        <begin position="53"/>
        <end position="230"/>
    </location>
</feature>
<dbReference type="InterPro" id="IPR051536">
    <property type="entry name" value="UDG_Type-4/5"/>
</dbReference>
<dbReference type="SMART" id="SM00986">
    <property type="entry name" value="UDG"/>
    <property type="match status" value="1"/>
</dbReference>
<feature type="region of interest" description="Disordered" evidence="8">
    <location>
        <begin position="1"/>
        <end position="31"/>
    </location>
</feature>
<dbReference type="OrthoDB" id="210606at2157"/>
<accession>A0A2Z2HRN8</accession>
<dbReference type="Gene3D" id="3.40.470.10">
    <property type="entry name" value="Uracil-DNA glycosylase-like domain"/>
    <property type="match status" value="1"/>
</dbReference>
<dbReference type="SUPFAM" id="SSF52141">
    <property type="entry name" value="Uracil-DNA glycosylase-like"/>
    <property type="match status" value="1"/>
</dbReference>
<dbReference type="EMBL" id="CP019893">
    <property type="protein sequence ID" value="ARS89836.1"/>
    <property type="molecule type" value="Genomic_DNA"/>
</dbReference>
<feature type="region of interest" description="Disordered" evidence="8">
    <location>
        <begin position="123"/>
        <end position="156"/>
    </location>
</feature>
<keyword evidence="5" id="KW-0408">Iron</keyword>
<keyword evidence="11" id="KW-1185">Reference proteome</keyword>
<evidence type="ECO:0000313" key="10">
    <source>
        <dbReference type="EMBL" id="ARS89836.1"/>
    </source>
</evidence>
<dbReference type="GO" id="GO:0097506">
    <property type="term" value="F:deaminated base DNA N-glycosylase activity"/>
    <property type="evidence" value="ECO:0007669"/>
    <property type="project" value="UniProtKB-ARBA"/>
</dbReference>
<dbReference type="GO" id="GO:0051539">
    <property type="term" value="F:4 iron, 4 sulfur cluster binding"/>
    <property type="evidence" value="ECO:0007669"/>
    <property type="project" value="UniProtKB-KW"/>
</dbReference>
<feature type="compositionally biased region" description="Low complexity" evidence="8">
    <location>
        <begin position="9"/>
        <end position="19"/>
    </location>
</feature>
<sequence>MEAVFTDRVVPSSVSSDPSPDSEEPLFPDSRHVLEPDCERCPALAESRECISWGTGSLEASVLVVGEAPGYGNPDADRWQGGNWTGKAYTSRHSGRRIRRMLADLGYDDAYYTNAVKCFPAEEPPRASRATGEGSDLRATDLDEPTTNREPTPEEREACRRHLLTELETVDPDAVVATGKHATASLLAAEGRELDGFLETVLEPVACERLETWLVPVLHPSYQDVWIDRLGYDPESYLTAIGAAIAECREAPIDAAIDRERPLE</sequence>
<dbReference type="InterPro" id="IPR005122">
    <property type="entry name" value="Uracil-DNA_glycosylase-like"/>
</dbReference>
<evidence type="ECO:0000256" key="7">
    <source>
        <dbReference type="ARBA" id="ARBA00023204"/>
    </source>
</evidence>
<keyword evidence="6" id="KW-0411">Iron-sulfur</keyword>
<evidence type="ECO:0000256" key="5">
    <source>
        <dbReference type="ARBA" id="ARBA00023004"/>
    </source>
</evidence>
<evidence type="ECO:0000313" key="11">
    <source>
        <dbReference type="Proteomes" id="UP000250088"/>
    </source>
</evidence>
<keyword evidence="2" id="KW-0479">Metal-binding</keyword>
<evidence type="ECO:0000256" key="3">
    <source>
        <dbReference type="ARBA" id="ARBA00022763"/>
    </source>
</evidence>
<reference evidence="11" key="1">
    <citation type="submission" date="2017-02" db="EMBL/GenBank/DDBJ databases">
        <title>Natronthermophilus aegyptiacus gen. nov.,sp. nov., an aerobic, extremely halophilic alkalithermophilic archaeon isolated from the athalassohaline Wadi An Natrun, Egypt.</title>
        <authorList>
            <person name="Zhao B."/>
        </authorList>
    </citation>
    <scope>NUCLEOTIDE SEQUENCE [LARGE SCALE GENOMIC DNA]</scope>
    <source>
        <strain evidence="11">JW/NM-HA 15</strain>
    </source>
</reference>
<dbReference type="AlphaFoldDB" id="A0A2Z2HRN8"/>
<name>A0A2Z2HRN8_9EURY</name>
<proteinExistence type="predicted"/>
<keyword evidence="7" id="KW-0234">DNA repair</keyword>
<keyword evidence="3" id="KW-0227">DNA damage</keyword>
<evidence type="ECO:0000256" key="2">
    <source>
        <dbReference type="ARBA" id="ARBA00022723"/>
    </source>
</evidence>
<evidence type="ECO:0000256" key="1">
    <source>
        <dbReference type="ARBA" id="ARBA00022485"/>
    </source>
</evidence>
<organism evidence="10 11">
    <name type="scientific">Natrarchaeobaculum aegyptiacum</name>
    <dbReference type="NCBI Taxonomy" id="745377"/>
    <lineage>
        <taxon>Archaea</taxon>
        <taxon>Methanobacteriati</taxon>
        <taxon>Methanobacteriota</taxon>
        <taxon>Stenosarchaea group</taxon>
        <taxon>Halobacteria</taxon>
        <taxon>Halobacteriales</taxon>
        <taxon>Natrialbaceae</taxon>
        <taxon>Natrarchaeobaculum</taxon>
    </lineage>
</organism>
<dbReference type="GO" id="GO:0046872">
    <property type="term" value="F:metal ion binding"/>
    <property type="evidence" value="ECO:0007669"/>
    <property type="project" value="UniProtKB-KW"/>
</dbReference>
<dbReference type="InterPro" id="IPR036895">
    <property type="entry name" value="Uracil-DNA_glycosylase-like_sf"/>
</dbReference>
<keyword evidence="4" id="KW-0378">Hydrolase</keyword>
<dbReference type="Pfam" id="PF03167">
    <property type="entry name" value="UDG"/>
    <property type="match status" value="1"/>
</dbReference>
<evidence type="ECO:0000259" key="9">
    <source>
        <dbReference type="SMART" id="SM00986"/>
    </source>
</evidence>
<evidence type="ECO:0000256" key="8">
    <source>
        <dbReference type="SAM" id="MobiDB-lite"/>
    </source>
</evidence>
<evidence type="ECO:0000256" key="4">
    <source>
        <dbReference type="ARBA" id="ARBA00022801"/>
    </source>
</evidence>
<dbReference type="SMART" id="SM00987">
    <property type="entry name" value="UreE_C"/>
    <property type="match status" value="1"/>
</dbReference>
<protein>
    <submittedName>
        <fullName evidence="10">Uracil-DNA glycosylase</fullName>
    </submittedName>
</protein>